<dbReference type="PANTHER" id="PTHR33798">
    <property type="entry name" value="FLAVOPROTEIN OXYGENASE"/>
    <property type="match status" value="1"/>
</dbReference>
<dbReference type="InterPro" id="IPR012349">
    <property type="entry name" value="Split_barrel_FMN-bd"/>
</dbReference>
<dbReference type="GO" id="GO:0016646">
    <property type="term" value="F:oxidoreductase activity, acting on the CH-NH group of donors, NAD or NADP as acceptor"/>
    <property type="evidence" value="ECO:0007669"/>
    <property type="project" value="UniProtKB-ARBA"/>
</dbReference>
<dbReference type="Pfam" id="PF01613">
    <property type="entry name" value="Flavin_Reduct"/>
    <property type="match status" value="1"/>
</dbReference>
<dbReference type="SUPFAM" id="SSF50475">
    <property type="entry name" value="FMN-binding split barrel"/>
    <property type="match status" value="1"/>
</dbReference>
<dbReference type="SMART" id="SM00903">
    <property type="entry name" value="Flavin_Reduct"/>
    <property type="match status" value="1"/>
</dbReference>
<evidence type="ECO:0000256" key="3">
    <source>
        <dbReference type="ARBA" id="ARBA00022643"/>
    </source>
</evidence>
<organism evidence="6 7">
    <name type="scientific">Marinococcus luteus</name>
    <dbReference type="NCBI Taxonomy" id="1122204"/>
    <lineage>
        <taxon>Bacteria</taxon>
        <taxon>Bacillati</taxon>
        <taxon>Bacillota</taxon>
        <taxon>Bacilli</taxon>
        <taxon>Bacillales</taxon>
        <taxon>Bacillaceae</taxon>
        <taxon>Marinococcus</taxon>
    </lineage>
</organism>
<dbReference type="EMBL" id="FNNC01000003">
    <property type="protein sequence ID" value="SDW56842.1"/>
    <property type="molecule type" value="Genomic_DNA"/>
</dbReference>
<evidence type="ECO:0000259" key="5">
    <source>
        <dbReference type="SMART" id="SM00903"/>
    </source>
</evidence>
<evidence type="ECO:0000256" key="2">
    <source>
        <dbReference type="ARBA" id="ARBA00022630"/>
    </source>
</evidence>
<dbReference type="OrthoDB" id="9794638at2"/>
<feature type="domain" description="Flavin reductase like" evidence="5">
    <location>
        <begin position="20"/>
        <end position="171"/>
    </location>
</feature>
<proteinExistence type="inferred from homology"/>
<evidence type="ECO:0000313" key="6">
    <source>
        <dbReference type="EMBL" id="SDW56842.1"/>
    </source>
</evidence>
<dbReference type="GO" id="GO:0010181">
    <property type="term" value="F:FMN binding"/>
    <property type="evidence" value="ECO:0007669"/>
    <property type="project" value="InterPro"/>
</dbReference>
<evidence type="ECO:0000256" key="4">
    <source>
        <dbReference type="ARBA" id="ARBA00038054"/>
    </source>
</evidence>
<gene>
    <name evidence="6" type="ORF">SAMN05421781_1776</name>
</gene>
<dbReference type="RefSeq" id="WP_091613917.1">
    <property type="nucleotide sequence ID" value="NZ_FNNC01000003.1"/>
</dbReference>
<comment type="cofactor">
    <cofactor evidence="1">
        <name>FMN</name>
        <dbReference type="ChEBI" id="CHEBI:58210"/>
    </cofactor>
</comment>
<sequence>MHELHPDELPVKEVYKLLTGSVIPRPIAFVTTMAEDETLNAAPFSFFNAVSPDPPVLMISITRKDGKPKDSAKNILDREELVIHISDEGIVEDLNITAATLPPEENELEHTVLHTVPSKMVDVPGIEEANIRFECRLHKHVPLQNAEGKITQDVIFAEIVCIHVSEGVYDSEHNYILPDKLKPVARLAGNDYSKLGELFTLERPK</sequence>
<accession>A0A1H2UL50</accession>
<keyword evidence="7" id="KW-1185">Reference proteome</keyword>
<comment type="similarity">
    <text evidence="4">Belongs to the flavoredoxin family.</text>
</comment>
<keyword evidence="3" id="KW-0288">FMN</keyword>
<reference evidence="6 7" key="1">
    <citation type="submission" date="2016-10" db="EMBL/GenBank/DDBJ databases">
        <authorList>
            <person name="de Groot N.N."/>
        </authorList>
    </citation>
    <scope>NUCLEOTIDE SEQUENCE [LARGE SCALE GENOMIC DNA]</scope>
    <source>
        <strain evidence="6 7">DSM 23126</strain>
    </source>
</reference>
<dbReference type="AlphaFoldDB" id="A0A1H2UL50"/>
<keyword evidence="2" id="KW-0285">Flavoprotein</keyword>
<dbReference type="STRING" id="1122204.SAMN05421781_1776"/>
<dbReference type="InterPro" id="IPR002563">
    <property type="entry name" value="Flavin_Rdtase-like_dom"/>
</dbReference>
<dbReference type="Proteomes" id="UP000199488">
    <property type="component" value="Unassembled WGS sequence"/>
</dbReference>
<dbReference type="PANTHER" id="PTHR33798:SF5">
    <property type="entry name" value="FLAVIN REDUCTASE LIKE DOMAIN-CONTAINING PROTEIN"/>
    <property type="match status" value="1"/>
</dbReference>
<evidence type="ECO:0000313" key="7">
    <source>
        <dbReference type="Proteomes" id="UP000199488"/>
    </source>
</evidence>
<dbReference type="Gene3D" id="2.30.110.10">
    <property type="entry name" value="Electron Transport, Fmn-binding Protein, Chain A"/>
    <property type="match status" value="1"/>
</dbReference>
<evidence type="ECO:0000256" key="1">
    <source>
        <dbReference type="ARBA" id="ARBA00001917"/>
    </source>
</evidence>
<name>A0A1H2UL50_9BACI</name>
<protein>
    <submittedName>
        <fullName evidence="6">NADH-FMN oxidoreductase RutF, flavin reductase (DIM6/NTAB) family</fullName>
    </submittedName>
</protein>